<proteinExistence type="inferred from homology"/>
<dbReference type="EMBL" id="CP036349">
    <property type="protein sequence ID" value="QDV72893.1"/>
    <property type="molecule type" value="Genomic_DNA"/>
</dbReference>
<dbReference type="KEGG" id="bmei:Spa11_10770"/>
<dbReference type="Proteomes" id="UP000316426">
    <property type="component" value="Chromosome"/>
</dbReference>
<evidence type="ECO:0000256" key="6">
    <source>
        <dbReference type="ARBA" id="ARBA00023049"/>
    </source>
</evidence>
<reference evidence="10 11" key="1">
    <citation type="submission" date="2019-02" db="EMBL/GenBank/DDBJ databases">
        <title>Deep-cultivation of Planctomycetes and their phenomic and genomic characterization uncovers novel biology.</title>
        <authorList>
            <person name="Wiegand S."/>
            <person name="Jogler M."/>
            <person name="Boedeker C."/>
            <person name="Pinto D."/>
            <person name="Vollmers J."/>
            <person name="Rivas-Marin E."/>
            <person name="Kohn T."/>
            <person name="Peeters S.H."/>
            <person name="Heuer A."/>
            <person name="Rast P."/>
            <person name="Oberbeckmann S."/>
            <person name="Bunk B."/>
            <person name="Jeske O."/>
            <person name="Meyerdierks A."/>
            <person name="Storesund J.E."/>
            <person name="Kallscheuer N."/>
            <person name="Luecker S."/>
            <person name="Lage O.M."/>
            <person name="Pohl T."/>
            <person name="Merkel B.J."/>
            <person name="Hornburger P."/>
            <person name="Mueller R.-W."/>
            <person name="Bruemmer F."/>
            <person name="Labrenz M."/>
            <person name="Spormann A.M."/>
            <person name="Op den Camp H."/>
            <person name="Overmann J."/>
            <person name="Amann R."/>
            <person name="Jetten M.S.M."/>
            <person name="Mascher T."/>
            <person name="Medema M.H."/>
            <person name="Devos D.P."/>
            <person name="Kaster A.-K."/>
            <person name="Ovreas L."/>
            <person name="Rohde M."/>
            <person name="Galperin M.Y."/>
            <person name="Jogler C."/>
        </authorList>
    </citation>
    <scope>NUCLEOTIDE SEQUENCE [LARGE SCALE GENOMIC DNA]</scope>
    <source>
        <strain evidence="10 11">Spa11</strain>
    </source>
</reference>
<evidence type="ECO:0000256" key="3">
    <source>
        <dbReference type="ARBA" id="ARBA00022670"/>
    </source>
</evidence>
<dbReference type="SUPFAM" id="SSF53187">
    <property type="entry name" value="Zn-dependent exopeptidases"/>
    <property type="match status" value="1"/>
</dbReference>
<keyword evidence="5" id="KW-0862">Zinc</keyword>
<dbReference type="GO" id="GO:0005615">
    <property type="term" value="C:extracellular space"/>
    <property type="evidence" value="ECO:0007669"/>
    <property type="project" value="TreeGrafter"/>
</dbReference>
<evidence type="ECO:0000256" key="7">
    <source>
        <dbReference type="PROSITE-ProRule" id="PRU01379"/>
    </source>
</evidence>
<dbReference type="RefSeq" id="WP_197529758.1">
    <property type="nucleotide sequence ID" value="NZ_CP036349.1"/>
</dbReference>
<evidence type="ECO:0000256" key="4">
    <source>
        <dbReference type="ARBA" id="ARBA00022801"/>
    </source>
</evidence>
<dbReference type="Pfam" id="PF00246">
    <property type="entry name" value="Peptidase_M14"/>
    <property type="match status" value="1"/>
</dbReference>
<evidence type="ECO:0000256" key="5">
    <source>
        <dbReference type="ARBA" id="ARBA00022833"/>
    </source>
</evidence>
<dbReference type="GO" id="GO:0004181">
    <property type="term" value="F:metallocarboxypeptidase activity"/>
    <property type="evidence" value="ECO:0007669"/>
    <property type="project" value="InterPro"/>
</dbReference>
<dbReference type="AlphaFoldDB" id="A0A518K516"/>
<dbReference type="InterPro" id="IPR000834">
    <property type="entry name" value="Peptidase_M14"/>
</dbReference>
<evidence type="ECO:0000256" key="2">
    <source>
        <dbReference type="ARBA" id="ARBA00005988"/>
    </source>
</evidence>
<keyword evidence="11" id="KW-1185">Reference proteome</keyword>
<evidence type="ECO:0000256" key="1">
    <source>
        <dbReference type="ARBA" id="ARBA00001947"/>
    </source>
</evidence>
<dbReference type="Gene3D" id="3.40.630.10">
    <property type="entry name" value="Zn peptidases"/>
    <property type="match status" value="1"/>
</dbReference>
<accession>A0A518K516</accession>
<evidence type="ECO:0000313" key="10">
    <source>
        <dbReference type="EMBL" id="QDV72893.1"/>
    </source>
</evidence>
<feature type="active site" description="Proton donor/acceptor" evidence="7">
    <location>
        <position position="211"/>
    </location>
</feature>
<dbReference type="PANTHER" id="PTHR11705:SF143">
    <property type="entry name" value="SLL0236 PROTEIN"/>
    <property type="match status" value="1"/>
</dbReference>
<comment type="similarity">
    <text evidence="2 7">Belongs to the peptidase M14 family.</text>
</comment>
<feature type="region of interest" description="Disordered" evidence="8">
    <location>
        <begin position="115"/>
        <end position="135"/>
    </location>
</feature>
<keyword evidence="3" id="KW-0645">Protease</keyword>
<dbReference type="SMART" id="SM00631">
    <property type="entry name" value="Zn_pept"/>
    <property type="match status" value="1"/>
</dbReference>
<dbReference type="GO" id="GO:0008270">
    <property type="term" value="F:zinc ion binding"/>
    <property type="evidence" value="ECO:0007669"/>
    <property type="project" value="InterPro"/>
</dbReference>
<feature type="domain" description="Peptidase M14" evidence="9">
    <location>
        <begin position="1"/>
        <end position="239"/>
    </location>
</feature>
<evidence type="ECO:0000259" key="9">
    <source>
        <dbReference type="PROSITE" id="PS52035"/>
    </source>
</evidence>
<dbReference type="PANTHER" id="PTHR11705">
    <property type="entry name" value="PROTEASE FAMILY M14 CARBOXYPEPTIDASE A,B"/>
    <property type="match status" value="1"/>
</dbReference>
<dbReference type="PRINTS" id="PR00765">
    <property type="entry name" value="CRBOXYPTASEA"/>
</dbReference>
<gene>
    <name evidence="10" type="ORF">Spa11_10770</name>
</gene>
<dbReference type="PROSITE" id="PS52035">
    <property type="entry name" value="PEPTIDASE_M14"/>
    <property type="match status" value="1"/>
</dbReference>
<sequence length="245" mass="26706">MKRRQTAVSLLVCVASALTAPSRSEEVTLGQSVEGRPLTARVHGPEDAPETLLIVASIHGTEPAGTPLVERLEAWMKGHPKEWGGKRIVIVPVANPDGYAKRERFNVHGVDLNRNFPADNRTEHTTHGDAPLSEPESRALMRALRTYNPSRVVSLHQPIDCIDYDGPGEALAQAMSDAIDGRLPVKKLGGRPGSMGSYVGETLGKPIITVEFPRYAEKRSTDELWDDYGAALVAFIRGVPDNQQD</sequence>
<dbReference type="GO" id="GO:0006508">
    <property type="term" value="P:proteolysis"/>
    <property type="evidence" value="ECO:0007669"/>
    <property type="project" value="UniProtKB-KW"/>
</dbReference>
<protein>
    <submittedName>
        <fullName evidence="10">Murein peptide amidase A</fullName>
    </submittedName>
</protein>
<keyword evidence="4" id="KW-0378">Hydrolase</keyword>
<comment type="cofactor">
    <cofactor evidence="1">
        <name>Zn(2+)</name>
        <dbReference type="ChEBI" id="CHEBI:29105"/>
    </cofactor>
</comment>
<evidence type="ECO:0000256" key="8">
    <source>
        <dbReference type="SAM" id="MobiDB-lite"/>
    </source>
</evidence>
<name>A0A518K516_9BACT</name>
<keyword evidence="6" id="KW-0482">Metalloprotease</keyword>
<organism evidence="10 11">
    <name type="scientific">Botrimarina mediterranea</name>
    <dbReference type="NCBI Taxonomy" id="2528022"/>
    <lineage>
        <taxon>Bacteria</taxon>
        <taxon>Pseudomonadati</taxon>
        <taxon>Planctomycetota</taxon>
        <taxon>Planctomycetia</taxon>
        <taxon>Pirellulales</taxon>
        <taxon>Lacipirellulaceae</taxon>
        <taxon>Botrimarina</taxon>
    </lineage>
</organism>
<evidence type="ECO:0000313" key="11">
    <source>
        <dbReference type="Proteomes" id="UP000316426"/>
    </source>
</evidence>